<dbReference type="Gene3D" id="3.30.70.100">
    <property type="match status" value="1"/>
</dbReference>
<evidence type="ECO:0000313" key="1">
    <source>
        <dbReference type="EMBL" id="GAA0854803.1"/>
    </source>
</evidence>
<keyword evidence="2" id="KW-1185">Reference proteome</keyword>
<dbReference type="RefSeq" id="WP_343857557.1">
    <property type="nucleotide sequence ID" value="NZ_BAAAFD010000002.1"/>
</dbReference>
<evidence type="ECO:0008006" key="3">
    <source>
        <dbReference type="Google" id="ProtNLM"/>
    </source>
</evidence>
<gene>
    <name evidence="1" type="ORF">GCM10009114_11930</name>
</gene>
<comment type="caution">
    <text evidence="1">The sequence shown here is derived from an EMBL/GenBank/DDBJ whole genome shotgun (WGS) entry which is preliminary data.</text>
</comment>
<evidence type="ECO:0000313" key="2">
    <source>
        <dbReference type="Proteomes" id="UP001500359"/>
    </source>
</evidence>
<name>A0ABN1LF89_9ALTE</name>
<dbReference type="EMBL" id="BAAAFD010000002">
    <property type="protein sequence ID" value="GAA0854803.1"/>
    <property type="molecule type" value="Genomic_DNA"/>
</dbReference>
<organism evidence="1 2">
    <name type="scientific">Aliiglaciecola litoralis</name>
    <dbReference type="NCBI Taxonomy" id="582857"/>
    <lineage>
        <taxon>Bacteria</taxon>
        <taxon>Pseudomonadati</taxon>
        <taxon>Pseudomonadota</taxon>
        <taxon>Gammaproteobacteria</taxon>
        <taxon>Alteromonadales</taxon>
        <taxon>Alteromonadaceae</taxon>
        <taxon>Aliiglaciecola</taxon>
    </lineage>
</organism>
<protein>
    <recommendedName>
        <fullName evidence="3">DUF1330 domain-containing protein</fullName>
    </recommendedName>
</protein>
<proteinExistence type="predicted"/>
<reference evidence="1 2" key="1">
    <citation type="journal article" date="2019" name="Int. J. Syst. Evol. Microbiol.">
        <title>The Global Catalogue of Microorganisms (GCM) 10K type strain sequencing project: providing services to taxonomists for standard genome sequencing and annotation.</title>
        <authorList>
            <consortium name="The Broad Institute Genomics Platform"/>
            <consortium name="The Broad Institute Genome Sequencing Center for Infectious Disease"/>
            <person name="Wu L."/>
            <person name="Ma J."/>
        </authorList>
    </citation>
    <scope>NUCLEOTIDE SEQUENCE [LARGE SCALE GENOMIC DNA]</scope>
    <source>
        <strain evidence="1 2">JCM 15896</strain>
    </source>
</reference>
<dbReference type="Proteomes" id="UP001500359">
    <property type="component" value="Unassembled WGS sequence"/>
</dbReference>
<sequence>MVYALNLYDIIHGEEATYRQYVKLATQQLKGIDAKPICSGTNPIRSLKGNARQHMLVMQFGDEKDFDLFMHRLEEQNLHMLRESSTENYIWTLFDNWDLKKWAVNHK</sequence>
<accession>A0ABN1LF89</accession>